<dbReference type="PROSITE" id="PS00887">
    <property type="entry name" value="ILVD_EDD_2"/>
    <property type="match status" value="1"/>
</dbReference>
<dbReference type="SUPFAM" id="SSF143975">
    <property type="entry name" value="IlvD/EDD N-terminal domain-like"/>
    <property type="match status" value="1"/>
</dbReference>
<evidence type="ECO:0000256" key="13">
    <source>
        <dbReference type="ARBA" id="ARBA00029437"/>
    </source>
</evidence>
<comment type="catalytic activity">
    <reaction evidence="15">
        <text>(2R,3R)-2,3-dihydroxy-3-methylpentanoate = (S)-3-methyl-2-oxopentanoate + H2O</text>
        <dbReference type="Rhea" id="RHEA:27694"/>
        <dbReference type="ChEBI" id="CHEBI:15377"/>
        <dbReference type="ChEBI" id="CHEBI:35146"/>
        <dbReference type="ChEBI" id="CHEBI:49258"/>
        <dbReference type="EC" id="4.2.1.9"/>
    </reaction>
</comment>
<keyword evidence="19" id="KW-1185">Reference proteome</keyword>
<dbReference type="RefSeq" id="WP_338249544.1">
    <property type="nucleotide sequence ID" value="NZ_BSRI01000001.1"/>
</dbReference>
<gene>
    <name evidence="18" type="primary">ilvD_3</name>
    <name evidence="15" type="synonym">ilvD</name>
    <name evidence="18" type="ORF">KDH_21620</name>
</gene>
<keyword evidence="3 15" id="KW-0028">Amino-acid biosynthesis</keyword>
<evidence type="ECO:0000256" key="4">
    <source>
        <dbReference type="ARBA" id="ARBA00022714"/>
    </source>
</evidence>
<evidence type="ECO:0000256" key="8">
    <source>
        <dbReference type="ARBA" id="ARBA00023014"/>
    </source>
</evidence>
<comment type="caution">
    <text evidence="15">Lacks conserved residue(s) required for the propagation of feature annotation.</text>
</comment>
<keyword evidence="10 15" id="KW-0100">Branched-chain amino acid biosynthesis</keyword>
<keyword evidence="4 15" id="KW-0001">2Fe-2S</keyword>
<dbReference type="PANTHER" id="PTHR43661:SF3">
    <property type="entry name" value="D-XYLONATE DEHYDRATASE YAGF-RELATED"/>
    <property type="match status" value="1"/>
</dbReference>
<dbReference type="NCBIfam" id="NF002068">
    <property type="entry name" value="PRK00911.1"/>
    <property type="match status" value="1"/>
</dbReference>
<evidence type="ECO:0000256" key="7">
    <source>
        <dbReference type="ARBA" id="ARBA00023004"/>
    </source>
</evidence>
<comment type="similarity">
    <text evidence="2 15">Belongs to the IlvD/Edd family.</text>
</comment>
<keyword evidence="6 15" id="KW-0460">Magnesium</keyword>
<evidence type="ECO:0000259" key="17">
    <source>
        <dbReference type="Pfam" id="PF24877"/>
    </source>
</evidence>
<dbReference type="NCBIfam" id="TIGR00110">
    <property type="entry name" value="ilvD"/>
    <property type="match status" value="1"/>
</dbReference>
<comment type="function">
    <text evidence="15">Functions in the biosynthesis of branched-chain amino acids. Catalyzes the dehydration of (2R,3R)-2,3-dihydroxy-3-methylpentanoate (2,3-dihydroxy-3-methylvalerate) into 2-oxo-3-methylpentanoate (2-oxo-3-methylvalerate) and of (2R)-2,3-dihydroxy-3-methylbutanoate (2,3-dihydroxyisovalerate) into 2-oxo-3-methylbutanoate (2-oxoisovalerate), the penultimate precursor to L-isoleucine and L-valine, respectively.</text>
</comment>
<feature type="domain" description="Dihydroxy-acid/6-phosphogluconate dehydratase N-terminal" evidence="16">
    <location>
        <begin position="32"/>
        <end position="351"/>
    </location>
</feature>
<dbReference type="PROSITE" id="PS00886">
    <property type="entry name" value="ILVD_EDD_1"/>
    <property type="match status" value="1"/>
</dbReference>
<evidence type="ECO:0000256" key="2">
    <source>
        <dbReference type="ARBA" id="ARBA00006486"/>
    </source>
</evidence>
<dbReference type="Pfam" id="PF00920">
    <property type="entry name" value="ILVD_EDD_N"/>
    <property type="match status" value="1"/>
</dbReference>
<dbReference type="InterPro" id="IPR042096">
    <property type="entry name" value="Dihydro-acid_dehy_C"/>
</dbReference>
<keyword evidence="8 15" id="KW-0411">Iron-sulfur</keyword>
<accession>A0ABQ6FM42</accession>
<comment type="pathway">
    <text evidence="13 15">Amino-acid biosynthesis; L-isoleucine biosynthesis; L-isoleucine from 2-oxobutanoate: step 3/4.</text>
</comment>
<feature type="active site" description="Proton acceptor" evidence="15">
    <location>
        <position position="471"/>
    </location>
</feature>
<evidence type="ECO:0000256" key="6">
    <source>
        <dbReference type="ARBA" id="ARBA00022842"/>
    </source>
</evidence>
<protein>
    <recommendedName>
        <fullName evidence="14 15">Dihydroxy-acid dehydratase</fullName>
        <shortName evidence="15">DAD</shortName>
        <ecNumber evidence="14 15">4.2.1.9</ecNumber>
    </recommendedName>
</protein>
<proteinExistence type="inferred from homology"/>
<evidence type="ECO:0000256" key="3">
    <source>
        <dbReference type="ARBA" id="ARBA00022605"/>
    </source>
</evidence>
<keyword evidence="9 15" id="KW-0456">Lyase</keyword>
<keyword evidence="7 15" id="KW-0408">Iron</keyword>
<evidence type="ECO:0000256" key="15">
    <source>
        <dbReference type="HAMAP-Rule" id="MF_00012"/>
    </source>
</evidence>
<evidence type="ECO:0000256" key="1">
    <source>
        <dbReference type="ARBA" id="ARBA00001946"/>
    </source>
</evidence>
<feature type="binding site" evidence="15">
    <location>
        <position position="121"/>
    </location>
    <ligand>
        <name>Mg(2+)</name>
        <dbReference type="ChEBI" id="CHEBI:18420"/>
    </ligand>
</feature>
<comment type="cofactor">
    <cofactor evidence="15">
        <name>[2Fe-2S] cluster</name>
        <dbReference type="ChEBI" id="CHEBI:190135"/>
    </cofactor>
    <text evidence="15">Binds 1 [2Fe-2S] cluster per subunit. This cluster acts as a Lewis acid cofactor.</text>
</comment>
<dbReference type="InterPro" id="IPR056740">
    <property type="entry name" value="ILV_EDD_C"/>
</dbReference>
<dbReference type="InterPro" id="IPR020558">
    <property type="entry name" value="DiOHA_6PGluconate_deHydtase_CS"/>
</dbReference>
<evidence type="ECO:0000313" key="18">
    <source>
        <dbReference type="EMBL" id="GLV55315.1"/>
    </source>
</evidence>
<feature type="domain" description="Dihydroxy-acid/6-phosphogluconate dehydratase C-terminal" evidence="17">
    <location>
        <begin position="362"/>
        <end position="552"/>
    </location>
</feature>
<dbReference type="Proteomes" id="UP001344906">
    <property type="component" value="Unassembled WGS sequence"/>
</dbReference>
<dbReference type="InterPro" id="IPR000581">
    <property type="entry name" value="ILV_EDD_N"/>
</dbReference>
<reference evidence="18 19" key="1">
    <citation type="submission" date="2023-02" db="EMBL/GenBank/DDBJ databases">
        <title>Dictyobacter halimunensis sp. nov., a new member of the class Ktedonobacteria from forest soil in a geothermal area.</title>
        <authorList>
            <person name="Rachmania M.K."/>
            <person name="Ningsih F."/>
            <person name="Sakai Y."/>
            <person name="Yabe S."/>
            <person name="Yokota A."/>
            <person name="Sjamsuridzal W."/>
        </authorList>
    </citation>
    <scope>NUCLEOTIDE SEQUENCE [LARGE SCALE GENOMIC DNA]</scope>
    <source>
        <strain evidence="18 19">S3.2.2.5</strain>
    </source>
</reference>
<comment type="subunit">
    <text evidence="15">Homodimer.</text>
</comment>
<evidence type="ECO:0000256" key="11">
    <source>
        <dbReference type="ARBA" id="ARBA00029304"/>
    </source>
</evidence>
<dbReference type="HAMAP" id="MF_00012">
    <property type="entry name" value="IlvD"/>
    <property type="match status" value="1"/>
</dbReference>
<evidence type="ECO:0000259" key="16">
    <source>
        <dbReference type="Pfam" id="PF00920"/>
    </source>
</evidence>
<sequence length="559" mass="59510">MRSDQIKLGFERAPHRGLLRATGVVGEDDFKKPFIAVCNSYIDVVPGHVHLQAFGKLVKEAIREAGGVPFEFNTIGVDDGIAMGHIGMKYSLPSRELIADCVETVIEAHRFDGMVCIPNCDKIVPGMLMGAMRLDIPTIFVSGGPMAAGKLPDGRSSDLITIFEGVGAYQAGKINDAQLLELEQLSCPSCGSCSGMFTANSMNCLMEALGLALPGNGSKLATSEERRELARAAGRQILNLVKANVTPRQIVNVDSIDNAFALDMAMGGSTNTVLHTLALAREGGIEYSLERINQVAARTPHLCKVSPAGQWHMEDVDRAGGISAILKELSRKEGSLNLERPTVTLRTLGENIAEAEVLDKAVVHPIEEAYSEQGGLAILFGNLAPEGAVVKVAAVAPAMMKHTGPARIYNSQEEASAGILNKQVKEGDVVVIRYEGPRGGPGMQEMLAPTANIMGMGLGEKVALITDGRFSGGTRGACIGHVSPEAAANGPIAALVDGDMIHIDLAERRLEVQLTPEEIEQRLSEVTHVKGRVKSSWLRRYASLVTSANTGAVLKVPEI</sequence>
<name>A0ABQ6FM42_9CHLR</name>
<comment type="caution">
    <text evidence="18">The sequence shown here is derived from an EMBL/GenBank/DDBJ whole genome shotgun (WGS) entry which is preliminary data.</text>
</comment>
<dbReference type="Pfam" id="PF24877">
    <property type="entry name" value="ILV_EDD_C"/>
    <property type="match status" value="1"/>
</dbReference>
<dbReference type="EMBL" id="BSRI01000001">
    <property type="protein sequence ID" value="GLV55315.1"/>
    <property type="molecule type" value="Genomic_DNA"/>
</dbReference>
<comment type="catalytic activity">
    <reaction evidence="11">
        <text>(2R)-2,3-dihydroxy-3-methylbutanoate = 3-methyl-2-oxobutanoate + H2O</text>
        <dbReference type="Rhea" id="RHEA:24809"/>
        <dbReference type="ChEBI" id="CHEBI:11851"/>
        <dbReference type="ChEBI" id="CHEBI:15377"/>
        <dbReference type="ChEBI" id="CHEBI:49072"/>
        <dbReference type="EC" id="4.2.1.9"/>
    </reaction>
    <physiologicalReaction direction="left-to-right" evidence="11">
        <dbReference type="Rhea" id="RHEA:24810"/>
    </physiologicalReaction>
</comment>
<keyword evidence="5 15" id="KW-0479">Metal-binding</keyword>
<feature type="modified residue" description="N6-carboxylysine" evidence="15">
    <location>
        <position position="122"/>
    </location>
</feature>
<feature type="binding site" description="via carbamate group" evidence="15">
    <location>
        <position position="122"/>
    </location>
    <ligand>
        <name>Mg(2+)</name>
        <dbReference type="ChEBI" id="CHEBI:18420"/>
    </ligand>
</feature>
<feature type="binding site" evidence="15">
    <location>
        <position position="79"/>
    </location>
    <ligand>
        <name>Mg(2+)</name>
        <dbReference type="ChEBI" id="CHEBI:18420"/>
    </ligand>
</feature>
<dbReference type="InterPro" id="IPR004404">
    <property type="entry name" value="DihydroxyA_deHydtase"/>
</dbReference>
<evidence type="ECO:0000313" key="19">
    <source>
        <dbReference type="Proteomes" id="UP001344906"/>
    </source>
</evidence>
<evidence type="ECO:0000256" key="5">
    <source>
        <dbReference type="ARBA" id="ARBA00022723"/>
    </source>
</evidence>
<comment type="cofactor">
    <cofactor evidence="1 15">
        <name>Mg(2+)</name>
        <dbReference type="ChEBI" id="CHEBI:18420"/>
    </cofactor>
</comment>
<organism evidence="18 19">
    <name type="scientific">Dictyobacter halimunensis</name>
    <dbReference type="NCBI Taxonomy" id="3026934"/>
    <lineage>
        <taxon>Bacteria</taxon>
        <taxon>Bacillati</taxon>
        <taxon>Chloroflexota</taxon>
        <taxon>Ktedonobacteria</taxon>
        <taxon>Ktedonobacterales</taxon>
        <taxon>Dictyobacteraceae</taxon>
        <taxon>Dictyobacter</taxon>
    </lineage>
</organism>
<dbReference type="SUPFAM" id="SSF52016">
    <property type="entry name" value="LeuD/IlvD-like"/>
    <property type="match status" value="1"/>
</dbReference>
<evidence type="ECO:0000256" key="10">
    <source>
        <dbReference type="ARBA" id="ARBA00023304"/>
    </source>
</evidence>
<dbReference type="PANTHER" id="PTHR43661">
    <property type="entry name" value="D-XYLONATE DEHYDRATASE"/>
    <property type="match status" value="1"/>
</dbReference>
<evidence type="ECO:0000256" key="14">
    <source>
        <dbReference type="ARBA" id="ARBA00029490"/>
    </source>
</evidence>
<dbReference type="InterPro" id="IPR037237">
    <property type="entry name" value="IlvD/EDD_N"/>
</dbReference>
<dbReference type="Gene3D" id="3.50.30.80">
    <property type="entry name" value="IlvD/EDD C-terminal domain-like"/>
    <property type="match status" value="1"/>
</dbReference>
<comment type="pathway">
    <text evidence="12 15">Amino-acid biosynthesis; L-valine biosynthesis; L-valine from pyruvate: step 3/4.</text>
</comment>
<evidence type="ECO:0000256" key="12">
    <source>
        <dbReference type="ARBA" id="ARBA00029436"/>
    </source>
</evidence>
<evidence type="ECO:0000256" key="9">
    <source>
        <dbReference type="ARBA" id="ARBA00023239"/>
    </source>
</evidence>
<feature type="binding site" evidence="15">
    <location>
        <position position="445"/>
    </location>
    <ligand>
        <name>Mg(2+)</name>
        <dbReference type="ChEBI" id="CHEBI:18420"/>
    </ligand>
</feature>
<dbReference type="EC" id="4.2.1.9" evidence="14 15"/>